<evidence type="ECO:0000313" key="2">
    <source>
        <dbReference type="Proteomes" id="UP000267017"/>
    </source>
</evidence>
<gene>
    <name evidence="1" type="ORF">EHV15_16880</name>
</gene>
<proteinExistence type="predicted"/>
<reference evidence="1 2" key="1">
    <citation type="submission" date="2018-11" db="EMBL/GenBank/DDBJ databases">
        <title>Genome sequencing of Paenibacillus sp. KCOM 3021 (= ChDC PVNT-B20).</title>
        <authorList>
            <person name="Kook J.-K."/>
            <person name="Park S.-N."/>
            <person name="Lim Y.K."/>
        </authorList>
    </citation>
    <scope>NUCLEOTIDE SEQUENCE [LARGE SCALE GENOMIC DNA]</scope>
    <source>
        <strain evidence="1 2">KCOM 3021</strain>
    </source>
</reference>
<dbReference type="AlphaFoldDB" id="A0A3P3U4B4"/>
<sequence>MELPLWFRDAIQERLNHITARINRHPEFCKLRAEERLAFEAMFSDTDQTKSPEYMDWEDKHHFRQGLENERLYMQGMMDGVQLAIALFDDPVFDSTRLNRTPNPAKSDTEIKL</sequence>
<protein>
    <submittedName>
        <fullName evidence="1">Uncharacterized protein</fullName>
    </submittedName>
</protein>
<keyword evidence="2" id="KW-1185">Reference proteome</keyword>
<dbReference type="EMBL" id="RRCN01000001">
    <property type="protein sequence ID" value="RRJ64408.1"/>
    <property type="molecule type" value="Genomic_DNA"/>
</dbReference>
<evidence type="ECO:0000313" key="1">
    <source>
        <dbReference type="EMBL" id="RRJ64408.1"/>
    </source>
</evidence>
<organism evidence="1 2">
    <name type="scientific">Paenibacillus oralis</name>
    <dbReference type="NCBI Taxonomy" id="2490856"/>
    <lineage>
        <taxon>Bacteria</taxon>
        <taxon>Bacillati</taxon>
        <taxon>Bacillota</taxon>
        <taxon>Bacilli</taxon>
        <taxon>Bacillales</taxon>
        <taxon>Paenibacillaceae</taxon>
        <taxon>Paenibacillus</taxon>
    </lineage>
</organism>
<accession>A0A3P3U4B4</accession>
<dbReference type="RefSeq" id="WP_128632219.1">
    <property type="nucleotide sequence ID" value="NZ_RRCN01000001.1"/>
</dbReference>
<dbReference type="OrthoDB" id="2662966at2"/>
<dbReference type="Proteomes" id="UP000267017">
    <property type="component" value="Unassembled WGS sequence"/>
</dbReference>
<comment type="caution">
    <text evidence="1">The sequence shown here is derived from an EMBL/GenBank/DDBJ whole genome shotgun (WGS) entry which is preliminary data.</text>
</comment>
<name>A0A3P3U4B4_9BACL</name>